<proteinExistence type="predicted"/>
<dbReference type="EMBL" id="BFAD01000017">
    <property type="protein sequence ID" value="GBE89794.1"/>
    <property type="molecule type" value="Genomic_DNA"/>
</dbReference>
<evidence type="ECO:0000313" key="3">
    <source>
        <dbReference type="Proteomes" id="UP000287166"/>
    </source>
</evidence>
<sequence>MGKSQNHPVYIPDFVRRNTGDPATKDFVAKLKKHLLPRIKAMIGREATFSGQEQSPLVPVIENNSARRDHDSVFFKGDHMYEHHILKVNYTTYNVRRSHDIINPSTDNQDILLLARFDDPEDATSMHPFLYARVLGIYHVNVVYTGTGMADYTPRRLDFLWVRWFQYVGDSTNWSQHKLDTVEFPPMADEETFRFIDPDDVLRACHIIPTFKGGKIHADEIGLSHCANDAEDWRFYHVNRFVDWDMLMRYHRGLGIGHVHADGPTPIVLSAVCTNPLEGSNDISDSGMSVDVEGDGLSSAPPDGILQAEGEDSDDDNLELTLENLEDDMWDSDKSAMLHKSRLKAALHNCIRRSIEKGLSPSHPGLGDCTSEHSACREHPSSSTAEHDHLLRVLFAVGLPNTACIIAVDVNVCMLQRVSGHYFIMLYMSYLECKRILDALKIYQSGGREYPYIYHLSQGFVYEDMMPLSDSGRVNGDRVRRI</sequence>
<accession>A0A401H5U4</accession>
<dbReference type="InParanoid" id="A0A401H5U4"/>
<dbReference type="OrthoDB" id="3267098at2759"/>
<comment type="caution">
    <text evidence="2">The sequence shown here is derived from an EMBL/GenBank/DDBJ whole genome shotgun (WGS) entry which is preliminary data.</text>
</comment>
<dbReference type="STRING" id="139825.A0A401H5U4"/>
<evidence type="ECO:0000256" key="1">
    <source>
        <dbReference type="SAM" id="MobiDB-lite"/>
    </source>
</evidence>
<name>A0A401H5U4_9APHY</name>
<dbReference type="Proteomes" id="UP000287166">
    <property type="component" value="Unassembled WGS sequence"/>
</dbReference>
<feature type="region of interest" description="Disordered" evidence="1">
    <location>
        <begin position="280"/>
        <end position="315"/>
    </location>
</feature>
<reference evidence="2 3" key="1">
    <citation type="journal article" date="2018" name="Sci. Rep.">
        <title>Genome sequence of the cauliflower mushroom Sparassis crispa (Hanabiratake) and its association with beneficial usage.</title>
        <authorList>
            <person name="Kiyama R."/>
            <person name="Furutani Y."/>
            <person name="Kawaguchi K."/>
            <person name="Nakanishi T."/>
        </authorList>
    </citation>
    <scope>NUCLEOTIDE SEQUENCE [LARGE SCALE GENOMIC DNA]</scope>
</reference>
<evidence type="ECO:0000313" key="2">
    <source>
        <dbReference type="EMBL" id="GBE89794.1"/>
    </source>
</evidence>
<dbReference type="GeneID" id="38786711"/>
<dbReference type="AlphaFoldDB" id="A0A401H5U4"/>
<organism evidence="2 3">
    <name type="scientific">Sparassis crispa</name>
    <dbReference type="NCBI Taxonomy" id="139825"/>
    <lineage>
        <taxon>Eukaryota</taxon>
        <taxon>Fungi</taxon>
        <taxon>Dikarya</taxon>
        <taxon>Basidiomycota</taxon>
        <taxon>Agaricomycotina</taxon>
        <taxon>Agaricomycetes</taxon>
        <taxon>Polyporales</taxon>
        <taxon>Sparassidaceae</taxon>
        <taxon>Sparassis</taxon>
    </lineage>
</organism>
<gene>
    <name evidence="2" type="ORF">SCP_1701190</name>
</gene>
<keyword evidence="3" id="KW-1185">Reference proteome</keyword>
<dbReference type="RefSeq" id="XP_027620707.1">
    <property type="nucleotide sequence ID" value="XM_027764906.1"/>
</dbReference>
<protein>
    <submittedName>
        <fullName evidence="2">Uncharacterized protein</fullName>
    </submittedName>
</protein>